<sequence length="91" mass="9425">MLSVAATNTPGDGTAPAILFHDRDIPAPLFIGTIASLIMSGIAPALLIGALGFPALAPPFTPFPLLLLRITNTNLRTAIGTNAELNARLSY</sequence>
<keyword evidence="1" id="KW-0812">Transmembrane</keyword>
<dbReference type="AlphaFoldDB" id="A0A7W4YX50"/>
<dbReference type="RefSeq" id="WP_183452000.1">
    <property type="nucleotide sequence ID" value="NZ_JACHWB010000004.1"/>
</dbReference>
<proteinExistence type="predicted"/>
<protein>
    <submittedName>
        <fullName evidence="2">Uncharacterized protein</fullName>
    </submittedName>
</protein>
<feature type="transmembrane region" description="Helical" evidence="1">
    <location>
        <begin position="29"/>
        <end position="57"/>
    </location>
</feature>
<keyword evidence="1" id="KW-1133">Transmembrane helix</keyword>
<evidence type="ECO:0000313" key="3">
    <source>
        <dbReference type="Proteomes" id="UP000532010"/>
    </source>
</evidence>
<dbReference type="Proteomes" id="UP000532010">
    <property type="component" value="Unassembled WGS sequence"/>
</dbReference>
<comment type="caution">
    <text evidence="2">The sequence shown here is derived from an EMBL/GenBank/DDBJ whole genome shotgun (WGS) entry which is preliminary data.</text>
</comment>
<evidence type="ECO:0000313" key="2">
    <source>
        <dbReference type="EMBL" id="MBB3020212.1"/>
    </source>
</evidence>
<organism evidence="2 3">
    <name type="scientific">Microvirga lupini</name>
    <dbReference type="NCBI Taxonomy" id="420324"/>
    <lineage>
        <taxon>Bacteria</taxon>
        <taxon>Pseudomonadati</taxon>
        <taxon>Pseudomonadota</taxon>
        <taxon>Alphaproteobacteria</taxon>
        <taxon>Hyphomicrobiales</taxon>
        <taxon>Methylobacteriaceae</taxon>
        <taxon>Microvirga</taxon>
    </lineage>
</organism>
<name>A0A7W4YX50_9HYPH</name>
<gene>
    <name evidence="2" type="ORF">FHR70_003293</name>
</gene>
<reference evidence="2 3" key="1">
    <citation type="submission" date="2020-08" db="EMBL/GenBank/DDBJ databases">
        <title>The Agave Microbiome: Exploring the role of microbial communities in plant adaptations to desert environments.</title>
        <authorList>
            <person name="Partida-Martinez L.P."/>
        </authorList>
    </citation>
    <scope>NUCLEOTIDE SEQUENCE [LARGE SCALE GENOMIC DNA]</scope>
    <source>
        <strain evidence="2 3">AT3.9</strain>
    </source>
</reference>
<keyword evidence="1" id="KW-0472">Membrane</keyword>
<evidence type="ECO:0000256" key="1">
    <source>
        <dbReference type="SAM" id="Phobius"/>
    </source>
</evidence>
<dbReference type="EMBL" id="JACHWB010000004">
    <property type="protein sequence ID" value="MBB3020212.1"/>
    <property type="molecule type" value="Genomic_DNA"/>
</dbReference>
<keyword evidence="3" id="KW-1185">Reference proteome</keyword>
<accession>A0A7W4YX50</accession>